<gene>
    <name evidence="2" type="ORF">PF001_g13827</name>
</gene>
<dbReference type="AlphaFoldDB" id="A0A6A4D804"/>
<feature type="region of interest" description="Disordered" evidence="1">
    <location>
        <begin position="223"/>
        <end position="287"/>
    </location>
</feature>
<organism evidence="2 3">
    <name type="scientific">Phytophthora fragariae</name>
    <dbReference type="NCBI Taxonomy" id="53985"/>
    <lineage>
        <taxon>Eukaryota</taxon>
        <taxon>Sar</taxon>
        <taxon>Stramenopiles</taxon>
        <taxon>Oomycota</taxon>
        <taxon>Peronosporomycetes</taxon>
        <taxon>Peronosporales</taxon>
        <taxon>Peronosporaceae</taxon>
        <taxon>Phytophthora</taxon>
    </lineage>
</organism>
<accession>A0A6A4D804</accession>
<proteinExistence type="predicted"/>
<name>A0A6A4D804_9STRA</name>
<evidence type="ECO:0000313" key="3">
    <source>
        <dbReference type="Proteomes" id="UP000437068"/>
    </source>
</evidence>
<evidence type="ECO:0000313" key="2">
    <source>
        <dbReference type="EMBL" id="KAE9302859.1"/>
    </source>
</evidence>
<protein>
    <submittedName>
        <fullName evidence="2">Uncharacterized protein</fullName>
    </submittedName>
</protein>
<evidence type="ECO:0000256" key="1">
    <source>
        <dbReference type="SAM" id="MobiDB-lite"/>
    </source>
</evidence>
<reference evidence="2 3" key="1">
    <citation type="submission" date="2018-08" db="EMBL/GenBank/DDBJ databases">
        <title>Genomic investigation of the strawberry pathogen Phytophthora fragariae indicates pathogenicity is determined by transcriptional variation in three key races.</title>
        <authorList>
            <person name="Adams T.M."/>
            <person name="Armitage A.D."/>
            <person name="Sobczyk M.K."/>
            <person name="Bates H.J."/>
            <person name="Dunwell J.M."/>
            <person name="Nellist C.F."/>
            <person name="Harrison R.J."/>
        </authorList>
    </citation>
    <scope>NUCLEOTIDE SEQUENCE [LARGE SCALE GENOMIC DNA]</scope>
    <source>
        <strain evidence="2 3">A4</strain>
    </source>
</reference>
<dbReference type="Proteomes" id="UP000437068">
    <property type="component" value="Unassembled WGS sequence"/>
</dbReference>
<sequence>MVRLSSRSYLHLTLEVVDGDFDQPFYAKVTRLDAEWVSFRSLQGGVGRVPRNVAEAHTVTANEVNKAGRESLLRRAVSAKIADQVHYGQVVAVEGDKITIASAGHRSHVVADSVSAVAPVVALLLEHVHFNCNEWSTDDLASLEGSILNRLLGKEGNMGSKNIEVVLEEMLDESIHPSGDKECHWLDPKSGDEVNFVLQHAVDFAYHVDGGASPVLSSIGESFCRPPVPQRPHHSDNTDGSVAAADGLFDPFTDDDETPQDHSERERGGQGRVHGQQDSTKRAREAVVTPAEQIEYRQKRLRTAVDHDALIMEKLSDDPDLMQHFLATRQRSEDRALATRESALVTAQPPQPMSTPAPAKKVASASKFDFAPREAQRYVHERVTSARHKGKSSTVFVKSLARSLHVKFKALPGVCTRAYDLRFGSSGLSIRHFARFQQADRIAWLEAGGSNFDNLSASAEFTAAPPATSIEEVADAARVFLTYAREYCCVELVQLVECIVEFIEETLSQVTWSSKDLLALVYWVNDVLEDFRSVAEANEDLTQVKQRCSSDDRMLRDLMFVKLHRQATNTVHAAAAAPYTRDRAGGNQETIIKREGKRRLGKIPLGVLQQLPVQVDPASGQSLSLCMRFLSNLGCEAEGDGGCPSGRGHFVPKKLHQLVKNEINRRFQGLKNEHKQL</sequence>
<dbReference type="EMBL" id="QXGE01000831">
    <property type="protein sequence ID" value="KAE9302859.1"/>
    <property type="molecule type" value="Genomic_DNA"/>
</dbReference>
<comment type="caution">
    <text evidence="2">The sequence shown here is derived from an EMBL/GenBank/DDBJ whole genome shotgun (WGS) entry which is preliminary data.</text>
</comment>
<feature type="compositionally biased region" description="Basic and acidic residues" evidence="1">
    <location>
        <begin position="259"/>
        <end position="269"/>
    </location>
</feature>